<organism evidence="1 2">
    <name type="scientific">Natronocalculus amylovorans</name>
    <dbReference type="NCBI Taxonomy" id="2917812"/>
    <lineage>
        <taxon>Archaea</taxon>
        <taxon>Methanobacteriati</taxon>
        <taxon>Methanobacteriota</taxon>
        <taxon>Stenosarchaea group</taxon>
        <taxon>Halobacteria</taxon>
        <taxon>Halobacteriales</taxon>
        <taxon>Haloferacaceae</taxon>
        <taxon>Natronocalculus</taxon>
    </lineage>
</organism>
<name>A0AAE3FWB1_9EURY</name>
<evidence type="ECO:0000313" key="1">
    <source>
        <dbReference type="EMBL" id="MCL9816345.1"/>
    </source>
</evidence>
<evidence type="ECO:0000313" key="2">
    <source>
        <dbReference type="Proteomes" id="UP001203207"/>
    </source>
</evidence>
<protein>
    <submittedName>
        <fullName evidence="1">OsmC family protein</fullName>
    </submittedName>
</protein>
<dbReference type="Gene3D" id="3.30.300.20">
    <property type="match status" value="1"/>
</dbReference>
<dbReference type="InterPro" id="IPR003718">
    <property type="entry name" value="OsmC/Ohr_fam"/>
</dbReference>
<proteinExistence type="predicted"/>
<comment type="caution">
    <text evidence="1">The sequence shown here is derived from an EMBL/GenBank/DDBJ whole genome shotgun (WGS) entry which is preliminary data.</text>
</comment>
<dbReference type="InterPro" id="IPR036102">
    <property type="entry name" value="OsmC/Ohrsf"/>
</dbReference>
<gene>
    <name evidence="1" type="ORF">AArcSt2_05240</name>
</gene>
<dbReference type="SUPFAM" id="SSF82784">
    <property type="entry name" value="OsmC-like"/>
    <property type="match status" value="1"/>
</dbReference>
<dbReference type="Pfam" id="PF02566">
    <property type="entry name" value="OsmC"/>
    <property type="match status" value="1"/>
</dbReference>
<dbReference type="PANTHER" id="PTHR35368:SF1">
    <property type="entry name" value="HYDROPEROXIDE REDUCTASE"/>
    <property type="match status" value="1"/>
</dbReference>
<dbReference type="AlphaFoldDB" id="A0AAE3FWB1"/>
<dbReference type="Proteomes" id="UP001203207">
    <property type="component" value="Unassembled WGS sequence"/>
</dbReference>
<dbReference type="RefSeq" id="WP_250583330.1">
    <property type="nucleotide sequence ID" value="NZ_JAKRVX010000002.1"/>
</dbReference>
<accession>A0AAE3FWB1</accession>
<dbReference type="PANTHER" id="PTHR35368">
    <property type="entry name" value="HYDROPEROXIDE REDUCTASE"/>
    <property type="match status" value="1"/>
</dbReference>
<reference evidence="1" key="2">
    <citation type="submission" date="2022-02" db="EMBL/GenBank/DDBJ databases">
        <authorList>
            <person name="Elcheninov A.G."/>
            <person name="Sorokin D.Y."/>
            <person name="Kublanov I.V."/>
        </authorList>
    </citation>
    <scope>NUCLEOTIDE SEQUENCE</scope>
    <source>
        <strain evidence="1">AArc-St2</strain>
    </source>
</reference>
<keyword evidence="2" id="KW-1185">Reference proteome</keyword>
<dbReference type="InterPro" id="IPR015946">
    <property type="entry name" value="KH_dom-like_a/b"/>
</dbReference>
<dbReference type="EMBL" id="JAKRVX010000002">
    <property type="protein sequence ID" value="MCL9816345.1"/>
    <property type="molecule type" value="Genomic_DNA"/>
</dbReference>
<dbReference type="InterPro" id="IPR052924">
    <property type="entry name" value="OsmC/Ohr_hydroprdx_reductase"/>
</dbReference>
<reference evidence="1" key="1">
    <citation type="journal article" date="2022" name="Syst. Appl. Microbiol.">
        <title>Natronocalculus amylovorans gen. nov., sp. nov., and Natranaeroarchaeum aerophilus sp. nov., dominant culturable amylolytic natronoarchaea from hypersaline soda lakes in southwestern Siberia.</title>
        <authorList>
            <person name="Sorokin D.Y."/>
            <person name="Elcheninov A.G."/>
            <person name="Khizhniak T.V."/>
            <person name="Koenen M."/>
            <person name="Bale N.J."/>
            <person name="Damste J.S.S."/>
            <person name="Kublanov I.V."/>
        </authorList>
    </citation>
    <scope>NUCLEOTIDE SEQUENCE</scope>
    <source>
        <strain evidence="1">AArc-St2</strain>
    </source>
</reference>
<sequence length="185" mass="20178">MSVTNGVDVDQLEQAIDAIQTDPNVGRFRFYGETEWNGALKCVTEIDQFDQAGETVHTQTFQIEGDEPEQILGERTAPNAVELLLAALGSCLTVGYAANAAAMGIELNDLRFEMDGDVDLRGFLGLSDSVRPGYDELTCRTYIDADASESELTALRERVESTSPLMDIIGNEVTIKSEFMPMSVA</sequence>